<keyword evidence="12" id="KW-1185">Reference proteome</keyword>
<evidence type="ECO:0000256" key="6">
    <source>
        <dbReference type="ARBA" id="ARBA00023204"/>
    </source>
</evidence>
<dbReference type="PANTHER" id="PTHR10815">
    <property type="entry name" value="METHYLATED-DNA--PROTEIN-CYSTEINE METHYLTRANSFERASE"/>
    <property type="match status" value="1"/>
</dbReference>
<name>A0ABW1TTH9_9BURK</name>
<feature type="domain" description="Methylguanine DNA methyltransferase ribonuclease-like" evidence="10">
    <location>
        <begin position="8"/>
        <end position="82"/>
    </location>
</feature>
<dbReference type="InterPro" id="IPR008332">
    <property type="entry name" value="MethylG_MeTrfase_N"/>
</dbReference>
<evidence type="ECO:0000313" key="11">
    <source>
        <dbReference type="EMBL" id="MFC6280839.1"/>
    </source>
</evidence>
<comment type="caution">
    <text evidence="11">The sequence shown here is derived from an EMBL/GenBank/DDBJ whole genome shotgun (WGS) entry which is preliminary data.</text>
</comment>
<evidence type="ECO:0000256" key="5">
    <source>
        <dbReference type="ARBA" id="ARBA00022763"/>
    </source>
</evidence>
<dbReference type="HAMAP" id="MF_00772">
    <property type="entry name" value="OGT"/>
    <property type="match status" value="1"/>
</dbReference>
<evidence type="ECO:0000313" key="12">
    <source>
        <dbReference type="Proteomes" id="UP001596270"/>
    </source>
</evidence>
<comment type="subcellular location">
    <subcellularLocation>
        <location evidence="8">Cytoplasm</location>
    </subcellularLocation>
</comment>
<dbReference type="InterPro" id="IPR036388">
    <property type="entry name" value="WH-like_DNA-bd_sf"/>
</dbReference>
<evidence type="ECO:0000256" key="4">
    <source>
        <dbReference type="ARBA" id="ARBA00022679"/>
    </source>
</evidence>
<feature type="active site" description="Nucleophile; methyl group acceptor" evidence="8">
    <location>
        <position position="138"/>
    </location>
</feature>
<dbReference type="Gene3D" id="1.10.10.10">
    <property type="entry name" value="Winged helix-like DNA-binding domain superfamily/Winged helix DNA-binding domain"/>
    <property type="match status" value="1"/>
</dbReference>
<comment type="catalytic activity">
    <reaction evidence="7 8">
        <text>a 6-O-methyl-2'-deoxyguanosine in DNA + L-cysteinyl-[protein] = S-methyl-L-cysteinyl-[protein] + a 2'-deoxyguanosine in DNA</text>
        <dbReference type="Rhea" id="RHEA:24000"/>
        <dbReference type="Rhea" id="RHEA-COMP:10131"/>
        <dbReference type="Rhea" id="RHEA-COMP:10132"/>
        <dbReference type="Rhea" id="RHEA-COMP:11367"/>
        <dbReference type="Rhea" id="RHEA-COMP:11368"/>
        <dbReference type="ChEBI" id="CHEBI:29950"/>
        <dbReference type="ChEBI" id="CHEBI:82612"/>
        <dbReference type="ChEBI" id="CHEBI:85445"/>
        <dbReference type="ChEBI" id="CHEBI:85448"/>
        <dbReference type="EC" id="2.1.1.63"/>
    </reaction>
</comment>
<dbReference type="Pfam" id="PF01035">
    <property type="entry name" value="DNA_binding_1"/>
    <property type="match status" value="1"/>
</dbReference>
<dbReference type="InterPro" id="IPR036217">
    <property type="entry name" value="MethylDNA_cys_MeTrfase_DNAb"/>
</dbReference>
<comment type="similarity">
    <text evidence="8">Belongs to the MGMT family.</text>
</comment>
<dbReference type="Pfam" id="PF02870">
    <property type="entry name" value="Methyltransf_1N"/>
    <property type="match status" value="1"/>
</dbReference>
<dbReference type="InterPro" id="IPR023546">
    <property type="entry name" value="MGMT"/>
</dbReference>
<proteinExistence type="inferred from homology"/>
<dbReference type="Proteomes" id="UP001596270">
    <property type="component" value="Unassembled WGS sequence"/>
</dbReference>
<feature type="domain" description="Methylated-DNA-[protein]-cysteine S-methyltransferase DNA binding" evidence="9">
    <location>
        <begin position="87"/>
        <end position="167"/>
    </location>
</feature>
<dbReference type="CDD" id="cd06445">
    <property type="entry name" value="ATase"/>
    <property type="match status" value="1"/>
</dbReference>
<comment type="function">
    <text evidence="8">Involved in the cellular defense against the biological effects of O6-methylguanine (O6-MeG) and O4-methylthymine (O4-MeT) in DNA. Repairs the methylated nucleobase in DNA by stoichiometrically transferring the methyl group to a cysteine residue in the enzyme. This is a suicide reaction: the enzyme is irreversibly inactivated.</text>
</comment>
<protein>
    <recommendedName>
        <fullName evidence="8">Methylated-DNA--protein-cysteine methyltransferase</fullName>
        <ecNumber evidence="8">2.1.1.63</ecNumber>
    </recommendedName>
    <alternativeName>
        <fullName evidence="8">6-O-methylguanine-DNA methyltransferase</fullName>
        <shortName evidence="8">MGMT</shortName>
    </alternativeName>
    <alternativeName>
        <fullName evidence="8">O-6-methylguanine-DNA-alkyltransferase</fullName>
    </alternativeName>
</protein>
<dbReference type="SUPFAM" id="SSF53155">
    <property type="entry name" value="Methylated DNA-protein cysteine methyltransferase domain"/>
    <property type="match status" value="1"/>
</dbReference>
<dbReference type="SUPFAM" id="SSF46767">
    <property type="entry name" value="Methylated DNA-protein cysteine methyltransferase, C-terminal domain"/>
    <property type="match status" value="1"/>
</dbReference>
<dbReference type="RefSeq" id="WP_371437661.1">
    <property type="nucleotide sequence ID" value="NZ_JBHSRS010000014.1"/>
</dbReference>
<evidence type="ECO:0000256" key="1">
    <source>
        <dbReference type="ARBA" id="ARBA00001286"/>
    </source>
</evidence>
<dbReference type="NCBIfam" id="TIGR00589">
    <property type="entry name" value="ogt"/>
    <property type="match status" value="1"/>
</dbReference>
<dbReference type="Gene3D" id="3.30.160.70">
    <property type="entry name" value="Methylated DNA-protein cysteine methyltransferase domain"/>
    <property type="match status" value="1"/>
</dbReference>
<dbReference type="EC" id="2.1.1.63" evidence="8"/>
<gene>
    <name evidence="11" type="ORF">ACFQND_06295</name>
</gene>
<dbReference type="InterPro" id="IPR036631">
    <property type="entry name" value="MGMT_N_sf"/>
</dbReference>
<keyword evidence="3 8" id="KW-0489">Methyltransferase</keyword>
<sequence>MKFHSSIVRDTFRSPLGDIIIAATDKGLAGLWFVGQRHMPKELADMPVWPQDKNHPVIKLVARQLTEYFAGQRTSFDMPLDLSGGTAFQQAVWQALLAIPQGGTASYGEVSRRVGNPAAVRAVGAAVGRNPVSIIVPCHRVLGANGSLTGYAGGLDKKTALLKLEGALQETMV</sequence>
<keyword evidence="4 8" id="KW-0808">Transferase</keyword>
<keyword evidence="6 8" id="KW-0234">DNA repair</keyword>
<comment type="miscellaneous">
    <text evidence="8">This enzyme catalyzes only one turnover and therefore is not strictly catalytic. According to one definition, an enzyme is a biocatalyst that acts repeatedly and over many reaction cycles.</text>
</comment>
<dbReference type="PROSITE" id="PS00374">
    <property type="entry name" value="MGMT"/>
    <property type="match status" value="1"/>
</dbReference>
<evidence type="ECO:0000256" key="3">
    <source>
        <dbReference type="ARBA" id="ARBA00022603"/>
    </source>
</evidence>
<evidence type="ECO:0000256" key="2">
    <source>
        <dbReference type="ARBA" id="ARBA00022490"/>
    </source>
</evidence>
<reference evidence="12" key="1">
    <citation type="journal article" date="2019" name="Int. J. Syst. Evol. Microbiol.">
        <title>The Global Catalogue of Microorganisms (GCM) 10K type strain sequencing project: providing services to taxonomists for standard genome sequencing and annotation.</title>
        <authorList>
            <consortium name="The Broad Institute Genomics Platform"/>
            <consortium name="The Broad Institute Genome Sequencing Center for Infectious Disease"/>
            <person name="Wu L."/>
            <person name="Ma J."/>
        </authorList>
    </citation>
    <scope>NUCLEOTIDE SEQUENCE [LARGE SCALE GENOMIC DNA]</scope>
    <source>
        <strain evidence="12">CCUG 39402</strain>
    </source>
</reference>
<dbReference type="GO" id="GO:0003908">
    <property type="term" value="F:methylated-DNA-[protein]-cysteine S-methyltransferase activity"/>
    <property type="evidence" value="ECO:0007669"/>
    <property type="project" value="UniProtKB-EC"/>
</dbReference>
<evidence type="ECO:0000256" key="8">
    <source>
        <dbReference type="HAMAP-Rule" id="MF_00772"/>
    </source>
</evidence>
<comment type="catalytic activity">
    <reaction evidence="1 8">
        <text>a 4-O-methyl-thymidine in DNA + L-cysteinyl-[protein] = a thymidine in DNA + S-methyl-L-cysteinyl-[protein]</text>
        <dbReference type="Rhea" id="RHEA:53428"/>
        <dbReference type="Rhea" id="RHEA-COMP:10131"/>
        <dbReference type="Rhea" id="RHEA-COMP:10132"/>
        <dbReference type="Rhea" id="RHEA-COMP:13555"/>
        <dbReference type="Rhea" id="RHEA-COMP:13556"/>
        <dbReference type="ChEBI" id="CHEBI:29950"/>
        <dbReference type="ChEBI" id="CHEBI:82612"/>
        <dbReference type="ChEBI" id="CHEBI:137386"/>
        <dbReference type="ChEBI" id="CHEBI:137387"/>
        <dbReference type="EC" id="2.1.1.63"/>
    </reaction>
</comment>
<keyword evidence="5 8" id="KW-0227">DNA damage</keyword>
<dbReference type="InterPro" id="IPR001497">
    <property type="entry name" value="MethylDNA_cys_MeTrfase_AS"/>
</dbReference>
<dbReference type="PANTHER" id="PTHR10815:SF5">
    <property type="entry name" value="METHYLATED-DNA--PROTEIN-CYSTEINE METHYLTRANSFERASE"/>
    <property type="match status" value="1"/>
</dbReference>
<organism evidence="11 12">
    <name type="scientific">Polaromonas aquatica</name>
    <dbReference type="NCBI Taxonomy" id="332657"/>
    <lineage>
        <taxon>Bacteria</taxon>
        <taxon>Pseudomonadati</taxon>
        <taxon>Pseudomonadota</taxon>
        <taxon>Betaproteobacteria</taxon>
        <taxon>Burkholderiales</taxon>
        <taxon>Comamonadaceae</taxon>
        <taxon>Polaromonas</taxon>
    </lineage>
</organism>
<evidence type="ECO:0000256" key="7">
    <source>
        <dbReference type="ARBA" id="ARBA00049348"/>
    </source>
</evidence>
<keyword evidence="2 8" id="KW-0963">Cytoplasm</keyword>
<evidence type="ECO:0000259" key="10">
    <source>
        <dbReference type="Pfam" id="PF02870"/>
    </source>
</evidence>
<dbReference type="InterPro" id="IPR014048">
    <property type="entry name" value="MethylDNA_cys_MeTrfase_DNA-bd"/>
</dbReference>
<dbReference type="EMBL" id="JBHSRS010000014">
    <property type="protein sequence ID" value="MFC6280839.1"/>
    <property type="molecule type" value="Genomic_DNA"/>
</dbReference>
<dbReference type="GO" id="GO:0032259">
    <property type="term" value="P:methylation"/>
    <property type="evidence" value="ECO:0007669"/>
    <property type="project" value="UniProtKB-KW"/>
</dbReference>
<accession>A0ABW1TTH9</accession>
<evidence type="ECO:0000259" key="9">
    <source>
        <dbReference type="Pfam" id="PF01035"/>
    </source>
</evidence>